<dbReference type="EMBL" id="QMDV01000003">
    <property type="protein sequence ID" value="RAU82214.1"/>
    <property type="molecule type" value="Genomic_DNA"/>
</dbReference>
<reference evidence="6 7" key="2">
    <citation type="submission" date="2018-07" db="EMBL/GenBank/DDBJ databases">
        <title>Pontibacter sp. 2b14 genomic sequence and assembly.</title>
        <authorList>
            <person name="Du Z.-J."/>
        </authorList>
    </citation>
    <scope>NUCLEOTIDE SEQUENCE [LARGE SCALE GENOMIC DNA]</scope>
    <source>
        <strain evidence="6 7">2b14</strain>
    </source>
</reference>
<evidence type="ECO:0000256" key="3">
    <source>
        <dbReference type="ARBA" id="ARBA00022827"/>
    </source>
</evidence>
<dbReference type="GO" id="GO:0071949">
    <property type="term" value="F:FAD binding"/>
    <property type="evidence" value="ECO:0007669"/>
    <property type="project" value="InterPro"/>
</dbReference>
<dbReference type="Gene3D" id="3.30.465.10">
    <property type="match status" value="1"/>
</dbReference>
<evidence type="ECO:0000256" key="4">
    <source>
        <dbReference type="ARBA" id="ARBA00023002"/>
    </source>
</evidence>
<dbReference type="Pfam" id="PF02913">
    <property type="entry name" value="FAD-oxidase_C"/>
    <property type="match status" value="1"/>
</dbReference>
<dbReference type="InterPro" id="IPR016169">
    <property type="entry name" value="FAD-bd_PCMH_sub2"/>
</dbReference>
<dbReference type="RefSeq" id="WP_112305807.1">
    <property type="nucleotide sequence ID" value="NZ_QMDV01000003.1"/>
</dbReference>
<dbReference type="InterPro" id="IPR006094">
    <property type="entry name" value="Oxid_FAD_bind_N"/>
</dbReference>
<dbReference type="PANTHER" id="PTHR42934">
    <property type="entry name" value="GLYCOLATE OXIDASE SUBUNIT GLCD"/>
    <property type="match status" value="1"/>
</dbReference>
<evidence type="ECO:0000256" key="1">
    <source>
        <dbReference type="ARBA" id="ARBA00001974"/>
    </source>
</evidence>
<dbReference type="InterPro" id="IPR016166">
    <property type="entry name" value="FAD-bd_PCMH"/>
</dbReference>
<dbReference type="Gene3D" id="3.30.70.2740">
    <property type="match status" value="1"/>
</dbReference>
<accession>A0A364RD65</accession>
<dbReference type="Gene3D" id="3.30.43.10">
    <property type="entry name" value="Uridine Diphospho-n-acetylenolpyruvylglucosamine Reductase, domain 2"/>
    <property type="match status" value="1"/>
</dbReference>
<dbReference type="InterPro" id="IPR004113">
    <property type="entry name" value="FAD-bd_oxidored_4_C"/>
</dbReference>
<dbReference type="Proteomes" id="UP000251692">
    <property type="component" value="Unassembled WGS sequence"/>
</dbReference>
<dbReference type="SUPFAM" id="SSF56176">
    <property type="entry name" value="FAD-binding/transporter-associated domain-like"/>
    <property type="match status" value="1"/>
</dbReference>
<dbReference type="AlphaFoldDB" id="A0A364RD65"/>
<dbReference type="InterPro" id="IPR016164">
    <property type="entry name" value="FAD-linked_Oxase-like_C"/>
</dbReference>
<sequence length="467" mass="51198">MKFNSLTPEAIEVLSAIVGTAHAILPAATDAMARYTHDETEDLRYEPELVLKPENATEISRIVKFCHENYIPVTPRGAGTGLSGGALPVHKGVVISTERLNKIIQIDERNLQATVEPGVITQVFQEAVIAKGLFYPPDPSSRGSCFLGGNLSESSGGPRAVKYGVTKDYVLNMEVVLPTGEITWTGANVLKNATGYNLTQLMIGSEGTLGIITKIVFKLIPYPTQNLVMLAPFRDQEEACAAVSRIFMAGIVPSALEFMERDAIVWTDQFLNLNLSLPEDIKAHLLIELDGNEMDLLFKDAERVYEVLEGFNVGEILVADTDKQKADLWHLRRNVAHAVKGNSVYKEEDTVVPRAELPKLLHGVKAIGAKYNFKSVCYGHAGDGNLHVNIIKGDMSDNDWNNKLPEGIKEIFELCVSLGGTISGEHGIGLVQRPYISIALNEVQLRLMRGIKTLFDPHGILNPGKIF</sequence>
<gene>
    <name evidence="6" type="ORF">DP923_10485</name>
</gene>
<keyword evidence="2" id="KW-0285">Flavoprotein</keyword>
<dbReference type="InterPro" id="IPR036318">
    <property type="entry name" value="FAD-bd_PCMH-like_sf"/>
</dbReference>
<keyword evidence="3" id="KW-0274">FAD</keyword>
<comment type="cofactor">
    <cofactor evidence="1">
        <name>FAD</name>
        <dbReference type="ChEBI" id="CHEBI:57692"/>
    </cofactor>
</comment>
<name>A0A364RD65_9BACT</name>
<dbReference type="PROSITE" id="PS51387">
    <property type="entry name" value="FAD_PCMH"/>
    <property type="match status" value="1"/>
</dbReference>
<dbReference type="OrthoDB" id="9767256at2"/>
<feature type="domain" description="FAD-binding PCMH-type" evidence="5">
    <location>
        <begin position="43"/>
        <end position="222"/>
    </location>
</feature>
<proteinExistence type="predicted"/>
<keyword evidence="7" id="KW-1185">Reference proteome</keyword>
<dbReference type="InterPro" id="IPR051914">
    <property type="entry name" value="FAD-linked_OxidoTrans_Type4"/>
</dbReference>
<dbReference type="SUPFAM" id="SSF55103">
    <property type="entry name" value="FAD-linked oxidases, C-terminal domain"/>
    <property type="match status" value="1"/>
</dbReference>
<evidence type="ECO:0000313" key="6">
    <source>
        <dbReference type="EMBL" id="RAU82214.1"/>
    </source>
</evidence>
<organism evidence="6 7">
    <name type="scientific">Pontibacter arcticus</name>
    <dbReference type="NCBI Taxonomy" id="2080288"/>
    <lineage>
        <taxon>Bacteria</taxon>
        <taxon>Pseudomonadati</taxon>
        <taxon>Bacteroidota</taxon>
        <taxon>Cytophagia</taxon>
        <taxon>Cytophagales</taxon>
        <taxon>Hymenobacteraceae</taxon>
        <taxon>Pontibacter</taxon>
    </lineage>
</organism>
<dbReference type="Gene3D" id="1.10.45.10">
    <property type="entry name" value="Vanillyl-alcohol Oxidase, Chain A, domain 4"/>
    <property type="match status" value="1"/>
</dbReference>
<dbReference type="PANTHER" id="PTHR42934:SF2">
    <property type="entry name" value="GLYCOLATE OXIDASE SUBUNIT GLCD"/>
    <property type="match status" value="1"/>
</dbReference>
<dbReference type="FunFam" id="1.10.45.10:FF:000001">
    <property type="entry name" value="D-lactate dehydrogenase mitochondrial"/>
    <property type="match status" value="1"/>
</dbReference>
<comment type="caution">
    <text evidence="6">The sequence shown here is derived from an EMBL/GenBank/DDBJ whole genome shotgun (WGS) entry which is preliminary data.</text>
</comment>
<dbReference type="InterPro" id="IPR016167">
    <property type="entry name" value="FAD-bd_PCMH_sub1"/>
</dbReference>
<evidence type="ECO:0000313" key="7">
    <source>
        <dbReference type="Proteomes" id="UP000251692"/>
    </source>
</evidence>
<protein>
    <submittedName>
        <fullName evidence="6">FAD-binding oxidoreductase</fullName>
    </submittedName>
</protein>
<keyword evidence="4" id="KW-0560">Oxidoreductase</keyword>
<dbReference type="Gene3D" id="3.30.70.2190">
    <property type="match status" value="1"/>
</dbReference>
<dbReference type="Pfam" id="PF01565">
    <property type="entry name" value="FAD_binding_4"/>
    <property type="match status" value="1"/>
</dbReference>
<reference evidence="6 7" key="1">
    <citation type="submission" date="2018-06" db="EMBL/GenBank/DDBJ databases">
        <authorList>
            <person name="Liu Z.-W."/>
        </authorList>
    </citation>
    <scope>NUCLEOTIDE SEQUENCE [LARGE SCALE GENOMIC DNA]</scope>
    <source>
        <strain evidence="6 7">2b14</strain>
    </source>
</reference>
<evidence type="ECO:0000256" key="2">
    <source>
        <dbReference type="ARBA" id="ARBA00022630"/>
    </source>
</evidence>
<dbReference type="GO" id="GO:0016491">
    <property type="term" value="F:oxidoreductase activity"/>
    <property type="evidence" value="ECO:0007669"/>
    <property type="project" value="UniProtKB-KW"/>
</dbReference>
<dbReference type="InterPro" id="IPR016171">
    <property type="entry name" value="Vanillyl_alc_oxidase_C-sub2"/>
</dbReference>
<evidence type="ECO:0000259" key="5">
    <source>
        <dbReference type="PROSITE" id="PS51387"/>
    </source>
</evidence>